<dbReference type="PANTHER" id="PTHR46577">
    <property type="entry name" value="HTH-TYPE TRANSCRIPTIONAL REGULATORY PROTEIN GABR"/>
    <property type="match status" value="1"/>
</dbReference>
<name>A0A4R6ZK93_9GAMM</name>
<dbReference type="PROSITE" id="PS50949">
    <property type="entry name" value="HTH_GNTR"/>
    <property type="match status" value="1"/>
</dbReference>
<dbReference type="Pfam" id="PF00155">
    <property type="entry name" value="Aminotran_1_2"/>
    <property type="match status" value="1"/>
</dbReference>
<comment type="similarity">
    <text evidence="1">In the C-terminal section; belongs to the class-I pyridoxal-phosphate-dependent aminotransferase family.</text>
</comment>
<dbReference type="CDD" id="cd00609">
    <property type="entry name" value="AAT_like"/>
    <property type="match status" value="1"/>
</dbReference>
<dbReference type="InterPro" id="IPR015422">
    <property type="entry name" value="PyrdxlP-dep_Trfase_small"/>
</dbReference>
<dbReference type="SMART" id="SM00345">
    <property type="entry name" value="HTH_GNTR"/>
    <property type="match status" value="1"/>
</dbReference>
<dbReference type="PANTHER" id="PTHR46577:SF1">
    <property type="entry name" value="HTH-TYPE TRANSCRIPTIONAL REGULATORY PROTEIN GABR"/>
    <property type="match status" value="1"/>
</dbReference>
<dbReference type="InterPro" id="IPR004839">
    <property type="entry name" value="Aminotransferase_I/II_large"/>
</dbReference>
<dbReference type="InterPro" id="IPR015424">
    <property type="entry name" value="PyrdxlP-dep_Trfase"/>
</dbReference>
<dbReference type="InterPro" id="IPR036388">
    <property type="entry name" value="WH-like_DNA-bd_sf"/>
</dbReference>
<dbReference type="OrthoDB" id="9804020at2"/>
<dbReference type="InterPro" id="IPR015421">
    <property type="entry name" value="PyrdxlP-dep_Trfase_major"/>
</dbReference>
<dbReference type="GO" id="GO:0003700">
    <property type="term" value="F:DNA-binding transcription factor activity"/>
    <property type="evidence" value="ECO:0007669"/>
    <property type="project" value="InterPro"/>
</dbReference>
<dbReference type="Proteomes" id="UP000295212">
    <property type="component" value="Unassembled WGS sequence"/>
</dbReference>
<gene>
    <name evidence="7" type="ORF">DFP85_111104</name>
</gene>
<evidence type="ECO:0000256" key="2">
    <source>
        <dbReference type="ARBA" id="ARBA00022898"/>
    </source>
</evidence>
<evidence type="ECO:0000256" key="5">
    <source>
        <dbReference type="ARBA" id="ARBA00023163"/>
    </source>
</evidence>
<dbReference type="EMBL" id="SNZJ01000011">
    <property type="protein sequence ID" value="TDR52780.1"/>
    <property type="molecule type" value="Genomic_DNA"/>
</dbReference>
<evidence type="ECO:0000259" key="6">
    <source>
        <dbReference type="PROSITE" id="PS50949"/>
    </source>
</evidence>
<dbReference type="GO" id="GO:0030170">
    <property type="term" value="F:pyridoxal phosphate binding"/>
    <property type="evidence" value="ECO:0007669"/>
    <property type="project" value="InterPro"/>
</dbReference>
<evidence type="ECO:0000256" key="3">
    <source>
        <dbReference type="ARBA" id="ARBA00023015"/>
    </source>
</evidence>
<dbReference type="InterPro" id="IPR000524">
    <property type="entry name" value="Tscrpt_reg_HTH_GntR"/>
</dbReference>
<keyword evidence="3" id="KW-0805">Transcription regulation</keyword>
<keyword evidence="4" id="KW-0238">DNA-binding</keyword>
<dbReference type="AlphaFoldDB" id="A0A4R6ZK93"/>
<dbReference type="Gene3D" id="1.10.10.10">
    <property type="entry name" value="Winged helix-like DNA-binding domain superfamily/Winged helix DNA-binding domain"/>
    <property type="match status" value="1"/>
</dbReference>
<dbReference type="SUPFAM" id="SSF46785">
    <property type="entry name" value="Winged helix' DNA-binding domain"/>
    <property type="match status" value="1"/>
</dbReference>
<sequence length="465" mass="50227">MTIWTPRLDAEGPRYWAIAESIARAIQAGELAPGEKLPPQRRLADALGVTVGTVSRAYAEAERRGAVSARVGSGTYVRVAEQAAAAPFLAATPAEDEGLIDLSLSLPPPHPLRATLLGQALAGIAEDREVLERAVAYQPERGLAGHRERLAAWMTRLGMPVSPGALVITQGGQHGIDLTLRALTRPGERIAADALTYPGLIGAARQAHLKTLAVPLDDAGMDLEALARLCAQQPPRLVYVTPEQNNPTGAVLSETRRERLAELARQHEFWILEDGVQYLPEAERGTPLYRLAPERTLFAFSTAKVLAGGLRIGALRVPEALQEPLGAAVRAQSWMVPSLMVEAVCRCVESADAERLLAWQSEEQAERQRLARRWLADYAPSGRHHGNNLWLTLPEGLRAAELLAALKERGVRLTGPEPFCVGSEPAPQAVRLCLGGARSREALEAALKAVTDTLLTPPPIPWRTL</sequence>
<evidence type="ECO:0000256" key="1">
    <source>
        <dbReference type="ARBA" id="ARBA00005384"/>
    </source>
</evidence>
<dbReference type="CDD" id="cd07377">
    <property type="entry name" value="WHTH_GntR"/>
    <property type="match status" value="1"/>
</dbReference>
<proteinExistence type="inferred from homology"/>
<dbReference type="SUPFAM" id="SSF53383">
    <property type="entry name" value="PLP-dependent transferases"/>
    <property type="match status" value="1"/>
</dbReference>
<dbReference type="InterPro" id="IPR051446">
    <property type="entry name" value="HTH_trans_reg/aminotransferase"/>
</dbReference>
<organism evidence="7 8">
    <name type="scientific">Halomonas ventosae</name>
    <dbReference type="NCBI Taxonomy" id="229007"/>
    <lineage>
        <taxon>Bacteria</taxon>
        <taxon>Pseudomonadati</taxon>
        <taxon>Pseudomonadota</taxon>
        <taxon>Gammaproteobacteria</taxon>
        <taxon>Oceanospirillales</taxon>
        <taxon>Halomonadaceae</taxon>
        <taxon>Halomonas</taxon>
    </lineage>
</organism>
<comment type="caution">
    <text evidence="7">The sequence shown here is derived from an EMBL/GenBank/DDBJ whole genome shotgun (WGS) entry which is preliminary data.</text>
</comment>
<dbReference type="GO" id="GO:0003677">
    <property type="term" value="F:DNA binding"/>
    <property type="evidence" value="ECO:0007669"/>
    <property type="project" value="UniProtKB-KW"/>
</dbReference>
<evidence type="ECO:0000313" key="7">
    <source>
        <dbReference type="EMBL" id="TDR52780.1"/>
    </source>
</evidence>
<dbReference type="Gene3D" id="3.40.640.10">
    <property type="entry name" value="Type I PLP-dependent aspartate aminotransferase-like (Major domain)"/>
    <property type="match status" value="1"/>
</dbReference>
<dbReference type="Pfam" id="PF00392">
    <property type="entry name" value="GntR"/>
    <property type="match status" value="1"/>
</dbReference>
<reference evidence="7 8" key="1">
    <citation type="submission" date="2019-03" db="EMBL/GenBank/DDBJ databases">
        <title>Genomic Encyclopedia of Type Strains, Phase III (KMG-III): the genomes of soil and plant-associated and newly described type strains.</title>
        <authorList>
            <person name="Whitman W."/>
        </authorList>
    </citation>
    <scope>NUCLEOTIDE SEQUENCE [LARGE SCALE GENOMIC DNA]</scope>
    <source>
        <strain evidence="7 8">CECT 5797</strain>
    </source>
</reference>
<feature type="domain" description="HTH gntR-type" evidence="6">
    <location>
        <begin position="12"/>
        <end position="80"/>
    </location>
</feature>
<dbReference type="InterPro" id="IPR036390">
    <property type="entry name" value="WH_DNA-bd_sf"/>
</dbReference>
<keyword evidence="2" id="KW-0663">Pyridoxal phosphate</keyword>
<keyword evidence="5" id="KW-0804">Transcription</keyword>
<dbReference type="Gene3D" id="3.90.1150.10">
    <property type="entry name" value="Aspartate Aminotransferase, domain 1"/>
    <property type="match status" value="1"/>
</dbReference>
<evidence type="ECO:0000256" key="4">
    <source>
        <dbReference type="ARBA" id="ARBA00023125"/>
    </source>
</evidence>
<dbReference type="RefSeq" id="WP_133636348.1">
    <property type="nucleotide sequence ID" value="NZ_SNZJ01000011.1"/>
</dbReference>
<protein>
    <submittedName>
        <fullName evidence="7">GntR family transcriptional regulator</fullName>
    </submittedName>
</protein>
<evidence type="ECO:0000313" key="8">
    <source>
        <dbReference type="Proteomes" id="UP000295212"/>
    </source>
</evidence>
<accession>A0A4R6ZK93</accession>